<proteinExistence type="predicted"/>
<reference evidence="5" key="1">
    <citation type="submission" date="2020-04" db="EMBL/GenBank/DDBJ databases">
        <title>Genome Assembly and Annotation of Botryosphaeria dothidea sdau 11-99, a Latent Pathogen of Apple Fruit Ring Rot in China.</title>
        <authorList>
            <person name="Yu C."/>
            <person name="Diao Y."/>
            <person name="Lu Q."/>
            <person name="Zhao J."/>
            <person name="Cui S."/>
            <person name="Peng C."/>
            <person name="He B."/>
            <person name="Liu H."/>
        </authorList>
    </citation>
    <scope>NUCLEOTIDE SEQUENCE [LARGE SCALE GENOMIC DNA]</scope>
    <source>
        <strain evidence="5">Sdau11-99</strain>
    </source>
</reference>
<evidence type="ECO:0000313" key="5">
    <source>
        <dbReference type="EMBL" id="KAF4312990.1"/>
    </source>
</evidence>
<dbReference type="InterPro" id="IPR016024">
    <property type="entry name" value="ARM-type_fold"/>
</dbReference>
<protein>
    <submittedName>
        <fullName evidence="5">Armadillo-like helical protein</fullName>
    </submittedName>
</protein>
<dbReference type="Proteomes" id="UP000572817">
    <property type="component" value="Unassembled WGS sequence"/>
</dbReference>
<dbReference type="InterPro" id="IPR021714">
    <property type="entry name" value="URB1_N"/>
</dbReference>
<evidence type="ECO:0000259" key="2">
    <source>
        <dbReference type="Pfam" id="PF11707"/>
    </source>
</evidence>
<name>A0A8H4J4N5_9PEZI</name>
<sequence length="1185" mass="132880">MASKLQLHSPQFSSPEHARKMTKRTAPAVDGEVQPEKRLPKRQKLDAPRGPPPQAEEIHNGRQLQQLLVFQQDNTQQLRNGIHSLKVFLESILYPTDEYAVPRQKAILREFLDAQKPRTGDEDGAFLSGLMQTWSFASQSNNDHLSSAAVAVLALLLKTLSHNLELREYGLQLCRTILQISQLKLLARGLAAPKHKEFVISPCLRLLTEVVSFDGGVVAKQVYSKRDFTFEGKILSRNLGIRRNDEETAKEKRRPAVRTNAVKYLLAHFRNQEEGAKIDILKHGNVMRALFDHVRDDPPEVATEILDVVKSHIIADKEIPRASKSHIFTDRALSSIASLYRVEQPLDDESDEKSVDVVAHRFLLHVCRSAEAGVLVPSSGWYPPGTDKEPEREEQEDGGASIDLGLDSIEWYDRYRGRVTIRNSTLASFMQGLRPYANKLEQELVLAIFEASTELFADYFFKKATFAFDPKLTATWIGYASFLFSAIQLPVPRFFGHRDGYAYVPPPVSVTIESLLPQPLTQKVLTRCLNQNSDLITFFAVRLLTIAFQKLEQVLSKFKEASSDHTHDLWDQAADRLTSEFCERCPKMKDVISTFRKIPETNLMQREAVTRLLSLYYSVTPKVALYEKFDAALALTNALTEFEKQGAEGEEREIKLLELSHLLKIARSAPDMRWWQKPESLQFSPFTSVLRVLASSPDAASSESIAQLLLSVIREHGILQIESAPSSFDALVASLGSFDDKLVSDAVFTFLDGCFGRFVRKPITYQDDLDAIAAAAKVEKTSQYPVSLLLATLVEQWPFVLKLEKNAANDVTQWLSDFLSSLRQVGETEVVLQTILNTMVEASDGAGCRKVLMKGLKSGKSFEIRSLVDGSGTGAGDRNGAEGQGEVDGDDEISLEPPPKENDNHPELTRWIHKDVDEAVDEGHMGALVLCLCSEHLSIRRQAMPNVQKLMAKVQASQYEERELIYLLLGEVYETARPLIGNNEPLPWIAGTLAIRAIPILSDPTNFLYPKMGAFLTRGPSWTVSRLPSYWAEKIILNPPEGEDAAHWREIEWLLEWYLDGLRTEKDLEIFRARGIFERVLALYNNPAGSKKTKALVLRFLFRTAAVEGGSTTLITRAGVLSWAKMQLAHVNGAKGKTDSKGVNGAREEKILKTLMGRLWETCDKARVEEWSGGEAAQEMERLAL</sequence>
<dbReference type="Pfam" id="PF11707">
    <property type="entry name" value="Npa1"/>
    <property type="match status" value="1"/>
</dbReference>
<dbReference type="Pfam" id="PF16201">
    <property type="entry name" value="NopRA1"/>
    <property type="match status" value="1"/>
</dbReference>
<feature type="domain" description="URB1 central HEAT repeat" evidence="4">
    <location>
        <begin position="670"/>
        <end position="860"/>
    </location>
</feature>
<comment type="caution">
    <text evidence="5">The sequence shown here is derived from an EMBL/GenBank/DDBJ whole genome shotgun (WGS) entry which is preliminary data.</text>
</comment>
<organism evidence="5 6">
    <name type="scientific">Botryosphaeria dothidea</name>
    <dbReference type="NCBI Taxonomy" id="55169"/>
    <lineage>
        <taxon>Eukaryota</taxon>
        <taxon>Fungi</taxon>
        <taxon>Dikarya</taxon>
        <taxon>Ascomycota</taxon>
        <taxon>Pezizomycotina</taxon>
        <taxon>Dothideomycetes</taxon>
        <taxon>Dothideomycetes incertae sedis</taxon>
        <taxon>Botryosphaeriales</taxon>
        <taxon>Botryosphaeriaceae</taxon>
        <taxon>Botryosphaeria</taxon>
    </lineage>
</organism>
<feature type="compositionally biased region" description="Basic and acidic residues" evidence="1">
    <location>
        <begin position="898"/>
        <end position="907"/>
    </location>
</feature>
<dbReference type="GO" id="GO:0005730">
    <property type="term" value="C:nucleolus"/>
    <property type="evidence" value="ECO:0007669"/>
    <property type="project" value="TreeGrafter"/>
</dbReference>
<feature type="compositionally biased region" description="Basic and acidic residues" evidence="1">
    <location>
        <begin position="34"/>
        <end position="47"/>
    </location>
</feature>
<accession>A0A8H4J4N5</accession>
<dbReference type="Pfam" id="PF26140">
    <property type="entry name" value="HEAT_URB1"/>
    <property type="match status" value="1"/>
</dbReference>
<dbReference type="OrthoDB" id="72892at2759"/>
<dbReference type="EMBL" id="WWBZ02000001">
    <property type="protein sequence ID" value="KAF4312990.1"/>
    <property type="molecule type" value="Genomic_DNA"/>
</dbReference>
<dbReference type="PANTHER" id="PTHR13500">
    <property type="entry name" value="NUCLEOLAR PRERIBOSOMAL-ASSOCIATED PROTEIN 1"/>
    <property type="match status" value="1"/>
</dbReference>
<evidence type="ECO:0000313" key="6">
    <source>
        <dbReference type="Proteomes" id="UP000572817"/>
    </source>
</evidence>
<dbReference type="GO" id="GO:0000463">
    <property type="term" value="P:maturation of LSU-rRNA from tricistronic rRNA transcript (SSU-rRNA, 5.8S rRNA, LSU-rRNA)"/>
    <property type="evidence" value="ECO:0007669"/>
    <property type="project" value="TreeGrafter"/>
</dbReference>
<dbReference type="InterPro" id="IPR039844">
    <property type="entry name" value="URB1"/>
</dbReference>
<keyword evidence="6" id="KW-1185">Reference proteome</keyword>
<dbReference type="InterPro" id="IPR032436">
    <property type="entry name" value="URB1_C"/>
</dbReference>
<feature type="domain" description="URB1 C-terminal" evidence="3">
    <location>
        <begin position="926"/>
        <end position="1123"/>
    </location>
</feature>
<dbReference type="AlphaFoldDB" id="A0A8H4J4N5"/>
<gene>
    <name evidence="5" type="ORF">GTA08_BOTSDO01763</name>
</gene>
<feature type="domain" description="URB1 N-terminal" evidence="2">
    <location>
        <begin position="128"/>
        <end position="479"/>
    </location>
</feature>
<dbReference type="SUPFAM" id="SSF48371">
    <property type="entry name" value="ARM repeat"/>
    <property type="match status" value="1"/>
</dbReference>
<feature type="region of interest" description="Disordered" evidence="1">
    <location>
        <begin position="378"/>
        <end position="399"/>
    </location>
</feature>
<dbReference type="GO" id="GO:0000466">
    <property type="term" value="P:maturation of 5.8S rRNA from tricistronic rRNA transcript (SSU-rRNA, 5.8S rRNA, LSU-rRNA)"/>
    <property type="evidence" value="ECO:0007669"/>
    <property type="project" value="TreeGrafter"/>
</dbReference>
<evidence type="ECO:0000259" key="4">
    <source>
        <dbReference type="Pfam" id="PF26140"/>
    </source>
</evidence>
<dbReference type="InterPro" id="IPR059018">
    <property type="entry name" value="HEAT_URB1"/>
</dbReference>
<evidence type="ECO:0000259" key="3">
    <source>
        <dbReference type="Pfam" id="PF16201"/>
    </source>
</evidence>
<feature type="compositionally biased region" description="Acidic residues" evidence="1">
    <location>
        <begin position="885"/>
        <end position="894"/>
    </location>
</feature>
<feature type="region of interest" description="Disordered" evidence="1">
    <location>
        <begin position="867"/>
        <end position="907"/>
    </location>
</feature>
<feature type="compositionally biased region" description="Polar residues" evidence="1">
    <location>
        <begin position="1"/>
        <end position="14"/>
    </location>
</feature>
<dbReference type="PANTHER" id="PTHR13500:SF0">
    <property type="entry name" value="NUCLEOLAR PRE-RIBOSOMAL-ASSOCIATED PROTEIN 1"/>
    <property type="match status" value="1"/>
</dbReference>
<evidence type="ECO:0000256" key="1">
    <source>
        <dbReference type="SAM" id="MobiDB-lite"/>
    </source>
</evidence>
<feature type="region of interest" description="Disordered" evidence="1">
    <location>
        <begin position="1"/>
        <end position="57"/>
    </location>
</feature>